<reference evidence="4 5" key="1">
    <citation type="journal article" date="2017" name="Curr. Biol.">
        <title>The Evolution of Venom by Co-option of Single-Copy Genes.</title>
        <authorList>
            <person name="Martinson E.O."/>
            <person name="Mrinalini"/>
            <person name="Kelkar Y.D."/>
            <person name="Chang C.H."/>
            <person name="Werren J.H."/>
        </authorList>
    </citation>
    <scope>NUCLEOTIDE SEQUENCE [LARGE SCALE GENOMIC DNA]</scope>
    <source>
        <strain evidence="4 5">Alberta</strain>
        <tissue evidence="4">Whole body</tissue>
    </source>
</reference>
<sequence length="225" mass="25467">MYNGLSDVKSLTGDKVRDSFYNAISKALPDIKNMNFLNMHQQNKPLSYESLNNYIIQNESETGTMQASGSAVTAVTKCYNCDEYGHLGRDCPRQGTNLKMCYECRQFVTHRAAQSPLRMSKSKEKRYGNKNYNNRGSRGRGGNNCRGGTKRPNESRFNNERGRGNQNRNYQGGNQQNGNTKQDKDQQQNKGVLNINSEYSDINTDNEIKSIYNIGRTNVTCEKGI</sequence>
<feature type="region of interest" description="Disordered" evidence="2">
    <location>
        <begin position="113"/>
        <end position="189"/>
    </location>
</feature>
<dbReference type="InterPro" id="IPR001878">
    <property type="entry name" value="Znf_CCHC"/>
</dbReference>
<dbReference type="InterPro" id="IPR036875">
    <property type="entry name" value="Znf_CCHC_sf"/>
</dbReference>
<keyword evidence="1" id="KW-0479">Metal-binding</keyword>
<dbReference type="PROSITE" id="PS50158">
    <property type="entry name" value="ZF_CCHC"/>
    <property type="match status" value="1"/>
</dbReference>
<proteinExistence type="predicted"/>
<protein>
    <recommendedName>
        <fullName evidence="3">CCHC-type domain-containing protein</fullName>
    </recommendedName>
</protein>
<feature type="compositionally biased region" description="Low complexity" evidence="2">
    <location>
        <begin position="164"/>
        <end position="180"/>
    </location>
</feature>
<dbReference type="GO" id="GO:0008270">
    <property type="term" value="F:zinc ion binding"/>
    <property type="evidence" value="ECO:0007669"/>
    <property type="project" value="UniProtKB-KW"/>
</dbReference>
<comment type="caution">
    <text evidence="4">The sequence shown here is derived from an EMBL/GenBank/DDBJ whole genome shotgun (WGS) entry which is preliminary data.</text>
</comment>
<dbReference type="Gene3D" id="4.10.60.10">
    <property type="entry name" value="Zinc finger, CCHC-type"/>
    <property type="match status" value="1"/>
</dbReference>
<name>A0A232FI21_9HYME</name>
<evidence type="ECO:0000256" key="1">
    <source>
        <dbReference type="PROSITE-ProRule" id="PRU00047"/>
    </source>
</evidence>
<dbReference type="SMART" id="SM00343">
    <property type="entry name" value="ZnF_C2HC"/>
    <property type="match status" value="1"/>
</dbReference>
<feature type="compositionally biased region" description="Basic and acidic residues" evidence="2">
    <location>
        <begin position="151"/>
        <end position="163"/>
    </location>
</feature>
<evidence type="ECO:0000259" key="3">
    <source>
        <dbReference type="PROSITE" id="PS50158"/>
    </source>
</evidence>
<evidence type="ECO:0000313" key="5">
    <source>
        <dbReference type="Proteomes" id="UP000215335"/>
    </source>
</evidence>
<dbReference type="EMBL" id="NNAY01000164">
    <property type="protein sequence ID" value="OXU30404.1"/>
    <property type="molecule type" value="Genomic_DNA"/>
</dbReference>
<keyword evidence="1" id="KW-0862">Zinc</keyword>
<dbReference type="GO" id="GO:0003676">
    <property type="term" value="F:nucleic acid binding"/>
    <property type="evidence" value="ECO:0007669"/>
    <property type="project" value="InterPro"/>
</dbReference>
<dbReference type="SUPFAM" id="SSF57756">
    <property type="entry name" value="Retrovirus zinc finger-like domains"/>
    <property type="match status" value="1"/>
</dbReference>
<dbReference type="Proteomes" id="UP000215335">
    <property type="component" value="Unassembled WGS sequence"/>
</dbReference>
<evidence type="ECO:0000313" key="4">
    <source>
        <dbReference type="EMBL" id="OXU30404.1"/>
    </source>
</evidence>
<dbReference type="Pfam" id="PF00098">
    <property type="entry name" value="zf-CCHC"/>
    <property type="match status" value="1"/>
</dbReference>
<feature type="non-terminal residue" evidence="4">
    <location>
        <position position="225"/>
    </location>
</feature>
<organism evidence="4 5">
    <name type="scientific">Trichomalopsis sarcophagae</name>
    <dbReference type="NCBI Taxonomy" id="543379"/>
    <lineage>
        <taxon>Eukaryota</taxon>
        <taxon>Metazoa</taxon>
        <taxon>Ecdysozoa</taxon>
        <taxon>Arthropoda</taxon>
        <taxon>Hexapoda</taxon>
        <taxon>Insecta</taxon>
        <taxon>Pterygota</taxon>
        <taxon>Neoptera</taxon>
        <taxon>Endopterygota</taxon>
        <taxon>Hymenoptera</taxon>
        <taxon>Apocrita</taxon>
        <taxon>Proctotrupomorpha</taxon>
        <taxon>Chalcidoidea</taxon>
        <taxon>Pteromalidae</taxon>
        <taxon>Pteromalinae</taxon>
        <taxon>Trichomalopsis</taxon>
    </lineage>
</organism>
<dbReference type="AlphaFoldDB" id="A0A232FI21"/>
<feature type="domain" description="CCHC-type" evidence="3">
    <location>
        <begin position="77"/>
        <end position="93"/>
    </location>
</feature>
<gene>
    <name evidence="4" type="ORF">TSAR_005698</name>
</gene>
<keyword evidence="5" id="KW-1185">Reference proteome</keyword>
<accession>A0A232FI21</accession>
<keyword evidence="1" id="KW-0863">Zinc-finger</keyword>
<evidence type="ECO:0000256" key="2">
    <source>
        <dbReference type="SAM" id="MobiDB-lite"/>
    </source>
</evidence>